<evidence type="ECO:0000313" key="4">
    <source>
        <dbReference type="Proteomes" id="UP001230156"/>
    </source>
</evidence>
<evidence type="ECO:0000313" key="3">
    <source>
        <dbReference type="EMBL" id="MDQ7248218.1"/>
    </source>
</evidence>
<comment type="caution">
    <text evidence="3">The sequence shown here is derived from an EMBL/GenBank/DDBJ whole genome shotgun (WGS) entry which is preliminary data.</text>
</comment>
<reference evidence="4" key="1">
    <citation type="submission" date="2023-08" db="EMBL/GenBank/DDBJ databases">
        <title>Rhodospirillaceae gen. nov., a novel taxon isolated from the Yangtze River Yuezi River estuary sludge.</title>
        <authorList>
            <person name="Ruan L."/>
        </authorList>
    </citation>
    <scope>NUCLEOTIDE SEQUENCE [LARGE SCALE GENOMIC DNA]</scope>
    <source>
        <strain evidence="4">R-7</strain>
    </source>
</reference>
<dbReference type="EMBL" id="JAUYVI010000003">
    <property type="protein sequence ID" value="MDQ7248218.1"/>
    <property type="molecule type" value="Genomic_DNA"/>
</dbReference>
<evidence type="ECO:0000256" key="1">
    <source>
        <dbReference type="SAM" id="MobiDB-lite"/>
    </source>
</evidence>
<protein>
    <submittedName>
        <fullName evidence="3">PilZ domain-containing protein</fullName>
    </submittedName>
</protein>
<dbReference type="Pfam" id="PF07238">
    <property type="entry name" value="PilZ"/>
    <property type="match status" value="1"/>
</dbReference>
<dbReference type="SUPFAM" id="SSF141371">
    <property type="entry name" value="PilZ domain-like"/>
    <property type="match status" value="1"/>
</dbReference>
<dbReference type="Proteomes" id="UP001230156">
    <property type="component" value="Unassembled WGS sequence"/>
</dbReference>
<dbReference type="InterPro" id="IPR009875">
    <property type="entry name" value="PilZ_domain"/>
</dbReference>
<accession>A0ABU0YNJ3</accession>
<feature type="domain" description="PilZ" evidence="2">
    <location>
        <begin position="13"/>
        <end position="95"/>
    </location>
</feature>
<organism evidence="3 4">
    <name type="scientific">Dongia sedimenti</name>
    <dbReference type="NCBI Taxonomy" id="3064282"/>
    <lineage>
        <taxon>Bacteria</taxon>
        <taxon>Pseudomonadati</taxon>
        <taxon>Pseudomonadota</taxon>
        <taxon>Alphaproteobacteria</taxon>
        <taxon>Rhodospirillales</taxon>
        <taxon>Dongiaceae</taxon>
        <taxon>Dongia</taxon>
    </lineage>
</organism>
<sequence length="96" mass="10678">MAVGTSDRRRAKRAGTGPRRVTARSKTLKSAKIIFNKRQSVIDCFVRDLSPTGAKLSLGDLMPVPRTFTLELHDGTSMECERVRAMGKEIGVRFLK</sequence>
<proteinExistence type="predicted"/>
<feature type="region of interest" description="Disordered" evidence="1">
    <location>
        <begin position="1"/>
        <end position="25"/>
    </location>
</feature>
<dbReference type="RefSeq" id="WP_379955668.1">
    <property type="nucleotide sequence ID" value="NZ_JAUYVI010000003.1"/>
</dbReference>
<name>A0ABU0YNJ3_9PROT</name>
<keyword evidence="4" id="KW-1185">Reference proteome</keyword>
<evidence type="ECO:0000259" key="2">
    <source>
        <dbReference type="Pfam" id="PF07238"/>
    </source>
</evidence>
<gene>
    <name evidence="3" type="ORF">Q8A70_11105</name>
</gene>